<evidence type="ECO:0000313" key="1">
    <source>
        <dbReference type="EMBL" id="GAA1700854.1"/>
    </source>
</evidence>
<gene>
    <name evidence="1" type="ORF">GCM10009680_47130</name>
</gene>
<proteinExistence type="predicted"/>
<protein>
    <submittedName>
        <fullName evidence="1">Uncharacterized protein</fullName>
    </submittedName>
</protein>
<comment type="caution">
    <text evidence="1">The sequence shown here is derived from an EMBL/GenBank/DDBJ whole genome shotgun (WGS) entry which is preliminary data.</text>
</comment>
<reference evidence="1 2" key="1">
    <citation type="journal article" date="2019" name="Int. J. Syst. Evol. Microbiol.">
        <title>The Global Catalogue of Microorganisms (GCM) 10K type strain sequencing project: providing services to taxonomists for standard genome sequencing and annotation.</title>
        <authorList>
            <consortium name="The Broad Institute Genomics Platform"/>
            <consortium name="The Broad Institute Genome Sequencing Center for Infectious Disease"/>
            <person name="Wu L."/>
            <person name="Ma J."/>
        </authorList>
    </citation>
    <scope>NUCLEOTIDE SEQUENCE [LARGE SCALE GENOMIC DNA]</scope>
    <source>
        <strain evidence="1 2">JCM 13244</strain>
    </source>
</reference>
<evidence type="ECO:0000313" key="2">
    <source>
        <dbReference type="Proteomes" id="UP001499947"/>
    </source>
</evidence>
<organism evidence="1 2">
    <name type="scientific">Streptomyces yatensis</name>
    <dbReference type="NCBI Taxonomy" id="155177"/>
    <lineage>
        <taxon>Bacteria</taxon>
        <taxon>Bacillati</taxon>
        <taxon>Actinomycetota</taxon>
        <taxon>Actinomycetes</taxon>
        <taxon>Kitasatosporales</taxon>
        <taxon>Streptomycetaceae</taxon>
        <taxon>Streptomyces</taxon>
        <taxon>Streptomyces violaceusniger group</taxon>
    </lineage>
</organism>
<dbReference type="Proteomes" id="UP001499947">
    <property type="component" value="Unassembled WGS sequence"/>
</dbReference>
<dbReference type="EMBL" id="BAAALR010000053">
    <property type="protein sequence ID" value="GAA1700854.1"/>
    <property type="molecule type" value="Genomic_DNA"/>
</dbReference>
<accession>A0ABN2I9J0</accession>
<sequence length="42" mass="4314">MAEIASHAAPSPGRVRNYLSAAAAELGAENRHVAARTAVGRL</sequence>
<keyword evidence="2" id="KW-1185">Reference proteome</keyword>
<name>A0ABN2I9J0_9ACTN</name>